<protein>
    <submittedName>
        <fullName evidence="1">Uncharacterized protein</fullName>
    </submittedName>
</protein>
<accession>A0ACC1L8V2</accession>
<reference evidence="1" key="1">
    <citation type="submission" date="2022-07" db="EMBL/GenBank/DDBJ databases">
        <title>Phylogenomic reconstructions and comparative analyses of Kickxellomycotina fungi.</title>
        <authorList>
            <person name="Reynolds N.K."/>
            <person name="Stajich J.E."/>
            <person name="Barry K."/>
            <person name="Grigoriev I.V."/>
            <person name="Crous P."/>
            <person name="Smith M.E."/>
        </authorList>
    </citation>
    <scope>NUCLEOTIDE SEQUENCE</scope>
    <source>
        <strain evidence="1">BCRC 34780</strain>
    </source>
</reference>
<name>A0ACC1L8V2_9FUNG</name>
<dbReference type="EMBL" id="JANBUN010000499">
    <property type="protein sequence ID" value="KAJ2803293.1"/>
    <property type="molecule type" value="Genomic_DNA"/>
</dbReference>
<evidence type="ECO:0000313" key="2">
    <source>
        <dbReference type="Proteomes" id="UP001140087"/>
    </source>
</evidence>
<sequence>MASGEVVDVELLNGAANHSWASFTTDSNSQEIEFTKLETLRAWYDTIYQEEDIVVRHRDGHPWKLRFPSLNSLDIFCTQDICPLLEYAVLPRRMESICIAMKASAYQELASLVLPAAKRLTLRIDSDPSSDPSMLPAINRILESARGCESLCLTISDRMLQVVPESITCMALTHLNITATTSVDMMLAFIGRLPKLAELSIIYLDLSDTRTDLSVPDTDAGTVVEPLSLSLKSLALTYDSRLHSLDEAVAVVKYMLLRALVLTELIASQVPTTAVLGFVEAYAPRHPRLKSVELILGADEWLEEDV</sequence>
<organism evidence="1 2">
    <name type="scientific">Coemansia helicoidea</name>
    <dbReference type="NCBI Taxonomy" id="1286919"/>
    <lineage>
        <taxon>Eukaryota</taxon>
        <taxon>Fungi</taxon>
        <taxon>Fungi incertae sedis</taxon>
        <taxon>Zoopagomycota</taxon>
        <taxon>Kickxellomycotina</taxon>
        <taxon>Kickxellomycetes</taxon>
        <taxon>Kickxellales</taxon>
        <taxon>Kickxellaceae</taxon>
        <taxon>Coemansia</taxon>
    </lineage>
</organism>
<proteinExistence type="predicted"/>
<evidence type="ECO:0000313" key="1">
    <source>
        <dbReference type="EMBL" id="KAJ2803293.1"/>
    </source>
</evidence>
<gene>
    <name evidence="1" type="ORF">H4R21_002091</name>
</gene>
<keyword evidence="2" id="KW-1185">Reference proteome</keyword>
<comment type="caution">
    <text evidence="1">The sequence shown here is derived from an EMBL/GenBank/DDBJ whole genome shotgun (WGS) entry which is preliminary data.</text>
</comment>
<dbReference type="Proteomes" id="UP001140087">
    <property type="component" value="Unassembled WGS sequence"/>
</dbReference>